<evidence type="ECO:0000313" key="9">
    <source>
        <dbReference type="Proteomes" id="UP000001269"/>
    </source>
</evidence>
<dbReference type="HOGENOM" id="CLU_052344_2_0_6"/>
<comment type="function">
    <text evidence="7">Provides the (R)-glutamate required for cell wall biosynthesis.</text>
</comment>
<dbReference type="eggNOG" id="COG0796">
    <property type="taxonomic scope" value="Bacteria"/>
</dbReference>
<dbReference type="KEGG" id="bak:BAKON_562"/>
<name>G2LM39_9GAMM</name>
<dbReference type="Pfam" id="PF01177">
    <property type="entry name" value="Asp_Glu_race"/>
    <property type="match status" value="1"/>
</dbReference>
<dbReference type="Gene3D" id="3.40.50.1860">
    <property type="match status" value="2"/>
</dbReference>
<dbReference type="InterPro" id="IPR033134">
    <property type="entry name" value="Asp/Glu_racemase_AS_2"/>
</dbReference>
<dbReference type="GO" id="GO:0008881">
    <property type="term" value="F:glutamate racemase activity"/>
    <property type="evidence" value="ECO:0007669"/>
    <property type="project" value="UniProtKB-UniRule"/>
</dbReference>
<feature type="binding site" evidence="7">
    <location>
        <begin position="37"/>
        <end position="38"/>
    </location>
    <ligand>
        <name>substrate</name>
    </ligand>
</feature>
<dbReference type="PATRIC" id="fig|1005090.4.peg.546"/>
<dbReference type="GO" id="GO:0071555">
    <property type="term" value="P:cell wall organization"/>
    <property type="evidence" value="ECO:0007669"/>
    <property type="project" value="UniProtKB-KW"/>
</dbReference>
<dbReference type="STRING" id="1005090.BAKON_562"/>
<dbReference type="PROSITE" id="PS00924">
    <property type="entry name" value="ASP_GLU_RACEMASE_2"/>
    <property type="match status" value="1"/>
</dbReference>
<protein>
    <recommendedName>
        <fullName evidence="2 7">Glutamate racemase</fullName>
        <ecNumber evidence="2 7">5.1.1.3</ecNumber>
    </recommendedName>
</protein>
<comment type="pathway">
    <text evidence="7">Cell wall biogenesis; peptidoglycan biosynthesis.</text>
</comment>
<dbReference type="SUPFAM" id="SSF53681">
    <property type="entry name" value="Aspartate/glutamate racemase"/>
    <property type="match status" value="2"/>
</dbReference>
<dbReference type="EMBL" id="CP002645">
    <property type="protein sequence ID" value="AEO08886.1"/>
    <property type="molecule type" value="Genomic_DNA"/>
</dbReference>
<comment type="catalytic activity">
    <reaction evidence="1 7">
        <text>L-glutamate = D-glutamate</text>
        <dbReference type="Rhea" id="RHEA:12813"/>
        <dbReference type="ChEBI" id="CHEBI:29985"/>
        <dbReference type="ChEBI" id="CHEBI:29986"/>
        <dbReference type="EC" id="5.1.1.3"/>
    </reaction>
</comment>
<dbReference type="HAMAP" id="MF_00258">
    <property type="entry name" value="Glu_racemase"/>
    <property type="match status" value="1"/>
</dbReference>
<evidence type="ECO:0000256" key="1">
    <source>
        <dbReference type="ARBA" id="ARBA00001602"/>
    </source>
</evidence>
<comment type="similarity">
    <text evidence="7">Belongs to the aspartate/glutamate racemases family.</text>
</comment>
<keyword evidence="6 7" id="KW-0961">Cell wall biogenesis/degradation</keyword>
<feature type="binding site" evidence="7">
    <location>
        <begin position="70"/>
        <end position="71"/>
    </location>
    <ligand>
        <name>substrate</name>
    </ligand>
</feature>
<dbReference type="InterPro" id="IPR001920">
    <property type="entry name" value="Asp/Glu_race"/>
</dbReference>
<evidence type="ECO:0000313" key="8">
    <source>
        <dbReference type="EMBL" id="AEO08886.1"/>
    </source>
</evidence>
<dbReference type="AlphaFoldDB" id="G2LM39"/>
<keyword evidence="5 7" id="KW-0413">Isomerase</keyword>
<evidence type="ECO:0000256" key="5">
    <source>
        <dbReference type="ARBA" id="ARBA00023235"/>
    </source>
</evidence>
<feature type="binding site" evidence="7">
    <location>
        <begin position="5"/>
        <end position="6"/>
    </location>
    <ligand>
        <name>substrate</name>
    </ligand>
</feature>
<feature type="binding site" evidence="7">
    <location>
        <begin position="182"/>
        <end position="183"/>
    </location>
    <ligand>
        <name>substrate</name>
    </ligand>
</feature>
<evidence type="ECO:0000256" key="2">
    <source>
        <dbReference type="ARBA" id="ARBA00013090"/>
    </source>
</evidence>
<dbReference type="UniPathway" id="UPA00219"/>
<reference evidence="8 9" key="1">
    <citation type="journal article" date="2011" name="PLoS Genet.">
        <title>Sequence conservation and functional constraint on intergenic spacers in reduced genomes of the obligate symbiont buchnera.</title>
        <authorList>
            <person name="Degnan P.H."/>
            <person name="Ochman H."/>
            <person name="Moran N.A."/>
        </authorList>
    </citation>
    <scope>NUCLEOTIDE SEQUENCE [LARGE SCALE GENOMIC DNA]</scope>
    <source>
        <strain evidence="8 9">Ak</strain>
    </source>
</reference>
<dbReference type="InterPro" id="IPR004391">
    <property type="entry name" value="Glu_race"/>
</dbReference>
<dbReference type="NCBIfam" id="TIGR00067">
    <property type="entry name" value="glut_race"/>
    <property type="match status" value="1"/>
</dbReference>
<dbReference type="RefSeq" id="WP_014499684.1">
    <property type="nucleotide sequence ID" value="NC_017256.1"/>
</dbReference>
<dbReference type="EC" id="5.1.1.3" evidence="2 7"/>
<keyword evidence="4 7" id="KW-0573">Peptidoglycan synthesis</keyword>
<feature type="active site" description="Proton donor/acceptor" evidence="7">
    <location>
        <position position="69"/>
    </location>
</feature>
<sequence length="262" mass="30253">MLIFDSGVGGLSILKNIKKILPKIHYIYILDNEAFPYGNKTEFFIIERSIKIINTIKKIHPITIVVIACNTVSTVALSILRNKFKFPIIGIFPDIKTASKITKNKIIGLIATKTTINSYYTKKIIYKNSFSNTIQVIGTNKLALIAEKKVRGITVPEIKLKDIFQPWTSLLSYPDTIILGCTHFSLLEEEIKKILYKKSSLFFIDSIQKVAFQIKNYFYKSKNNQNIKKNILLYSKNTKDLQNLLCYLKRYQFAKIEYFNLN</sequence>
<evidence type="ECO:0000256" key="4">
    <source>
        <dbReference type="ARBA" id="ARBA00022984"/>
    </source>
</evidence>
<dbReference type="OrthoDB" id="9801055at2"/>
<dbReference type="GO" id="GO:0008360">
    <property type="term" value="P:regulation of cell shape"/>
    <property type="evidence" value="ECO:0007669"/>
    <property type="project" value="UniProtKB-KW"/>
</dbReference>
<evidence type="ECO:0000256" key="7">
    <source>
        <dbReference type="HAMAP-Rule" id="MF_00258"/>
    </source>
</evidence>
<dbReference type="InterPro" id="IPR015942">
    <property type="entry name" value="Asp/Glu/hydantoin_racemase"/>
</dbReference>
<keyword evidence="3 7" id="KW-0133">Cell shape</keyword>
<gene>
    <name evidence="7 8" type="primary">murI</name>
    <name evidence="8" type="ORF">BAKON_562</name>
</gene>
<dbReference type="PANTHER" id="PTHR21198">
    <property type="entry name" value="GLUTAMATE RACEMASE"/>
    <property type="match status" value="1"/>
</dbReference>
<organism evidence="8 9">
    <name type="scientific">Buchnera aphidicola str. Ak</name>
    <name type="common">Acyrthosiphon kondoi</name>
    <dbReference type="NCBI Taxonomy" id="1005090"/>
    <lineage>
        <taxon>Bacteria</taxon>
        <taxon>Pseudomonadati</taxon>
        <taxon>Pseudomonadota</taxon>
        <taxon>Gammaproteobacteria</taxon>
        <taxon>Enterobacterales</taxon>
        <taxon>Erwiniaceae</taxon>
        <taxon>Buchnera</taxon>
    </lineage>
</organism>
<dbReference type="PANTHER" id="PTHR21198:SF2">
    <property type="entry name" value="GLUTAMATE RACEMASE"/>
    <property type="match status" value="1"/>
</dbReference>
<feature type="active site" description="Proton donor/acceptor" evidence="7">
    <location>
        <position position="181"/>
    </location>
</feature>
<evidence type="ECO:0000256" key="3">
    <source>
        <dbReference type="ARBA" id="ARBA00022960"/>
    </source>
</evidence>
<dbReference type="GO" id="GO:0009252">
    <property type="term" value="P:peptidoglycan biosynthetic process"/>
    <property type="evidence" value="ECO:0007669"/>
    <property type="project" value="UniProtKB-UniRule"/>
</dbReference>
<evidence type="ECO:0000256" key="6">
    <source>
        <dbReference type="ARBA" id="ARBA00023316"/>
    </source>
</evidence>
<accession>G2LM39</accession>
<proteinExistence type="inferred from homology"/>
<dbReference type="Proteomes" id="UP000001269">
    <property type="component" value="Chromosome"/>
</dbReference>